<evidence type="ECO:0000313" key="8">
    <source>
        <dbReference type="Proteomes" id="UP000030762"/>
    </source>
</evidence>
<dbReference type="GO" id="GO:0005778">
    <property type="term" value="C:peroxisomal membrane"/>
    <property type="evidence" value="ECO:0007669"/>
    <property type="project" value="TreeGrafter"/>
</dbReference>
<dbReference type="InterPro" id="IPR007248">
    <property type="entry name" value="Mpv17_PMP22"/>
</dbReference>
<reference evidence="7 8" key="1">
    <citation type="submission" date="2012-04" db="EMBL/GenBank/DDBJ databases">
        <title>The Genome Sequence of Saprolegnia declina VS20.</title>
        <authorList>
            <consortium name="The Broad Institute Genome Sequencing Platform"/>
            <person name="Russ C."/>
            <person name="Nusbaum C."/>
            <person name="Tyler B."/>
            <person name="van West P."/>
            <person name="Dieguez-Uribeondo J."/>
            <person name="de Bruijn I."/>
            <person name="Tripathy S."/>
            <person name="Jiang R."/>
            <person name="Young S.K."/>
            <person name="Zeng Q."/>
            <person name="Gargeya S."/>
            <person name="Fitzgerald M."/>
            <person name="Haas B."/>
            <person name="Abouelleil A."/>
            <person name="Alvarado L."/>
            <person name="Arachchi H.M."/>
            <person name="Berlin A."/>
            <person name="Chapman S.B."/>
            <person name="Goldberg J."/>
            <person name="Griggs A."/>
            <person name="Gujja S."/>
            <person name="Hansen M."/>
            <person name="Howarth C."/>
            <person name="Imamovic A."/>
            <person name="Larimer J."/>
            <person name="McCowen C."/>
            <person name="Montmayeur A."/>
            <person name="Murphy C."/>
            <person name="Neiman D."/>
            <person name="Pearson M."/>
            <person name="Priest M."/>
            <person name="Roberts A."/>
            <person name="Saif S."/>
            <person name="Shea T."/>
            <person name="Sisk P."/>
            <person name="Sykes S."/>
            <person name="Wortman J."/>
            <person name="Nusbaum C."/>
            <person name="Birren B."/>
        </authorList>
    </citation>
    <scope>NUCLEOTIDE SEQUENCE [LARGE SCALE GENOMIC DNA]</scope>
    <source>
        <strain evidence="7 8">VS20</strain>
    </source>
</reference>
<dbReference type="InParanoid" id="T0R387"/>
<keyword evidence="8" id="KW-1185">Reference proteome</keyword>
<evidence type="ECO:0000256" key="6">
    <source>
        <dbReference type="RuleBase" id="RU363053"/>
    </source>
</evidence>
<protein>
    <recommendedName>
        <fullName evidence="9">Peroxisomal membrane protein 2</fullName>
    </recommendedName>
</protein>
<dbReference type="eggNOG" id="KOG1944">
    <property type="taxonomic scope" value="Eukaryota"/>
</dbReference>
<dbReference type="STRING" id="1156394.T0R387"/>
<evidence type="ECO:0000256" key="3">
    <source>
        <dbReference type="ARBA" id="ARBA00022692"/>
    </source>
</evidence>
<dbReference type="OMA" id="SSCAYVW"/>
<keyword evidence="5 6" id="KW-0472">Membrane</keyword>
<keyword evidence="3 6" id="KW-0812">Transmembrane</keyword>
<comment type="similarity">
    <text evidence="2 6">Belongs to the peroxisomal membrane protein PXMP2/4 family.</text>
</comment>
<evidence type="ECO:0000256" key="5">
    <source>
        <dbReference type="ARBA" id="ARBA00023136"/>
    </source>
</evidence>
<evidence type="ECO:0000256" key="2">
    <source>
        <dbReference type="ARBA" id="ARBA00006824"/>
    </source>
</evidence>
<dbReference type="VEuPathDB" id="FungiDB:SDRG_01390"/>
<organism evidence="7 8">
    <name type="scientific">Saprolegnia diclina (strain VS20)</name>
    <dbReference type="NCBI Taxonomy" id="1156394"/>
    <lineage>
        <taxon>Eukaryota</taxon>
        <taxon>Sar</taxon>
        <taxon>Stramenopiles</taxon>
        <taxon>Oomycota</taxon>
        <taxon>Saprolegniomycetes</taxon>
        <taxon>Saprolegniales</taxon>
        <taxon>Saprolegniaceae</taxon>
        <taxon>Saprolegnia</taxon>
    </lineage>
</organism>
<evidence type="ECO:0000256" key="4">
    <source>
        <dbReference type="ARBA" id="ARBA00022989"/>
    </source>
</evidence>
<sequence length="183" mass="20573">MSEKKRTKADAVSMWQHYQAALQKRPLQTKAITSAAMGAFGEIVAHGLKHKSLQGLSLQRILAFALYSGGITAPVMHAWYGFLEQCRVRGDRLSNNGKLLFDRLLLTPPFLALTLFTLSLLTGASVAASKTLVRTKYITALWMNWKVWTLTQYLSFNYVPPHLRVLWGNAVAVWWNCYLSLAS</sequence>
<gene>
    <name evidence="7" type="ORF">SDRG_01390</name>
</gene>
<evidence type="ECO:0000313" key="7">
    <source>
        <dbReference type="EMBL" id="EQC41421.1"/>
    </source>
</evidence>
<accession>T0R387</accession>
<name>T0R387_SAPDV</name>
<dbReference type="GeneID" id="19942117"/>
<dbReference type="PANTHER" id="PTHR11266">
    <property type="entry name" value="PEROXISOMAL MEMBRANE PROTEIN 2, PXMP2 MPV17"/>
    <property type="match status" value="1"/>
</dbReference>
<dbReference type="Proteomes" id="UP000030762">
    <property type="component" value="Unassembled WGS sequence"/>
</dbReference>
<feature type="transmembrane region" description="Helical" evidence="6">
    <location>
        <begin position="110"/>
        <end position="133"/>
    </location>
</feature>
<keyword evidence="4 6" id="KW-1133">Transmembrane helix</keyword>
<evidence type="ECO:0000256" key="1">
    <source>
        <dbReference type="ARBA" id="ARBA00004141"/>
    </source>
</evidence>
<dbReference type="PANTHER" id="PTHR11266:SF80">
    <property type="entry name" value="PEROXISOMAL MEMBRANE PROTEIN 2"/>
    <property type="match status" value="1"/>
</dbReference>
<comment type="subcellular location">
    <subcellularLocation>
        <location evidence="1">Membrane</location>
        <topology evidence="1">Multi-pass membrane protein</topology>
    </subcellularLocation>
</comment>
<proteinExistence type="inferred from homology"/>
<dbReference type="EMBL" id="JH767134">
    <property type="protein sequence ID" value="EQC41421.1"/>
    <property type="molecule type" value="Genomic_DNA"/>
</dbReference>
<dbReference type="OrthoDB" id="860at2759"/>
<dbReference type="AlphaFoldDB" id="T0R387"/>
<dbReference type="Pfam" id="PF04117">
    <property type="entry name" value="Mpv17_PMP22"/>
    <property type="match status" value="1"/>
</dbReference>
<evidence type="ECO:0008006" key="9">
    <source>
        <dbReference type="Google" id="ProtNLM"/>
    </source>
</evidence>
<feature type="transmembrane region" description="Helical" evidence="6">
    <location>
        <begin position="61"/>
        <end position="82"/>
    </location>
</feature>
<dbReference type="RefSeq" id="XP_008605135.1">
    <property type="nucleotide sequence ID" value="XM_008606913.1"/>
</dbReference>